<dbReference type="Proteomes" id="UP001055115">
    <property type="component" value="Unassembled WGS sequence"/>
</dbReference>
<dbReference type="AlphaFoldDB" id="A0AA37ULH3"/>
<protein>
    <submittedName>
        <fullName evidence="1">Uncharacterized protein</fullName>
    </submittedName>
</protein>
<dbReference type="RefSeq" id="XP_049134086.1">
    <property type="nucleotide sequence ID" value="XM_049278129.1"/>
</dbReference>
<proteinExistence type="predicted"/>
<dbReference type="GeneID" id="73332719"/>
<name>A0AA37ULH3_9PEZI</name>
<evidence type="ECO:0000313" key="2">
    <source>
        <dbReference type="Proteomes" id="UP001055115"/>
    </source>
</evidence>
<reference evidence="1 2" key="1">
    <citation type="submission" date="2022-03" db="EMBL/GenBank/DDBJ databases">
        <title>Genome data of Colletotrichum spp.</title>
        <authorList>
            <person name="Utami Y.D."/>
            <person name="Hiruma K."/>
        </authorList>
    </citation>
    <scope>NUCLEOTIDE SEQUENCE [LARGE SCALE GENOMIC DNA]</scope>
    <source>
        <strain evidence="1 2">MAFF 239500</strain>
    </source>
</reference>
<evidence type="ECO:0000313" key="1">
    <source>
        <dbReference type="EMBL" id="GKT51736.1"/>
    </source>
</evidence>
<dbReference type="EMBL" id="BQXU01000053">
    <property type="protein sequence ID" value="GKT51736.1"/>
    <property type="molecule type" value="Genomic_DNA"/>
</dbReference>
<keyword evidence="2" id="KW-1185">Reference proteome</keyword>
<accession>A0AA37ULH3</accession>
<organism evidence="1 2">
    <name type="scientific">Colletotrichum spaethianum</name>
    <dbReference type="NCBI Taxonomy" id="700344"/>
    <lineage>
        <taxon>Eukaryota</taxon>
        <taxon>Fungi</taxon>
        <taxon>Dikarya</taxon>
        <taxon>Ascomycota</taxon>
        <taxon>Pezizomycotina</taxon>
        <taxon>Sordariomycetes</taxon>
        <taxon>Hypocreomycetidae</taxon>
        <taxon>Glomerellales</taxon>
        <taxon>Glomerellaceae</taxon>
        <taxon>Colletotrichum</taxon>
        <taxon>Colletotrichum spaethianum species complex</taxon>
    </lineage>
</organism>
<comment type="caution">
    <text evidence="1">The sequence shown here is derived from an EMBL/GenBank/DDBJ whole genome shotgun (WGS) entry which is preliminary data.</text>
</comment>
<gene>
    <name evidence="1" type="ORF">ColSpa_11917</name>
</gene>
<sequence>MNSCYVAQGTAKRSRLYHCDAIPFSFDDPRANEINTEAATRTRKVPSARGWADSYYKMEVEGKAWVILGEHSDGVDAIYEVLAKLRPTLHALCDDLTALSDLSRDNPKRGHILGGIQWAANELRWCFGRLDVVRIADLRAQGQGYTRDHKAMMAMIAKERKEKHVWRFVMQASPKLCKCFAILCGTCGPLTGKAAIDSTVNVRIPFHDGCAPVEPNSQQLHHGANNMTVATDLANARVTGTMAGTDPRSLAIKELREAITYLGMALGG</sequence>